<evidence type="ECO:0000313" key="2">
    <source>
        <dbReference type="EMBL" id="EMN90594.1"/>
    </source>
</evidence>
<feature type="domain" description="RiboL-PSP-HEPN" evidence="1">
    <location>
        <begin position="11"/>
        <end position="171"/>
    </location>
</feature>
<dbReference type="EMBL" id="AHNU02000040">
    <property type="protein sequence ID" value="EMN90594.1"/>
    <property type="molecule type" value="Genomic_DNA"/>
</dbReference>
<dbReference type="RefSeq" id="WP_004503159.1">
    <property type="nucleotide sequence ID" value="NZ_AHNU02000040.1"/>
</dbReference>
<protein>
    <recommendedName>
        <fullName evidence="1">RiboL-PSP-HEPN domain-containing protein</fullName>
    </recommendedName>
</protein>
<reference evidence="2 3" key="1">
    <citation type="submission" date="2013-01" db="EMBL/GenBank/DDBJ databases">
        <authorList>
            <person name="Harkins D.M."/>
            <person name="Durkin A.S."/>
            <person name="Brinkac L.M."/>
            <person name="Haft D.H."/>
            <person name="Selengut J.D."/>
            <person name="Sanka R."/>
            <person name="DePew J."/>
            <person name="Purushe J."/>
            <person name="Chanthongthip A."/>
            <person name="Lattana O."/>
            <person name="Phetsouvanh R."/>
            <person name="Newton P.N."/>
            <person name="Vinetz J.M."/>
            <person name="Sutton G.G."/>
            <person name="Nierman W.C."/>
            <person name="Fouts D.E."/>
        </authorList>
    </citation>
    <scope>NUCLEOTIDE SEQUENCE [LARGE SCALE GENOMIC DNA]</scope>
    <source>
        <strain evidence="2 3">UI 13098</strain>
    </source>
</reference>
<comment type="caution">
    <text evidence="2">The sequence shown here is derived from an EMBL/GenBank/DDBJ whole genome shotgun (WGS) entry which is preliminary data.</text>
</comment>
<proteinExistence type="predicted"/>
<organism evidence="2 3">
    <name type="scientific">Leptospira weilii str. UI 13098</name>
    <dbReference type="NCBI Taxonomy" id="1088542"/>
    <lineage>
        <taxon>Bacteria</taxon>
        <taxon>Pseudomonadati</taxon>
        <taxon>Spirochaetota</taxon>
        <taxon>Spirochaetia</taxon>
        <taxon>Leptospirales</taxon>
        <taxon>Leptospiraceae</taxon>
        <taxon>Leptospira</taxon>
    </lineage>
</organism>
<name>M6Q5N5_9LEPT</name>
<evidence type="ECO:0000259" key="1">
    <source>
        <dbReference type="Pfam" id="PF18735"/>
    </source>
</evidence>
<dbReference type="Proteomes" id="UP000012118">
    <property type="component" value="Unassembled WGS sequence"/>
</dbReference>
<evidence type="ECO:0000313" key="3">
    <source>
        <dbReference type="Proteomes" id="UP000012118"/>
    </source>
</evidence>
<gene>
    <name evidence="2" type="ORF">LEP1GSC108_3364</name>
</gene>
<accession>M6Q5N5</accession>
<dbReference type="InterPro" id="IPR041519">
    <property type="entry name" value="HEPN_RiboL-PSP"/>
</dbReference>
<sequence length="183" mass="21385">MSSIEDIIELLQKDFNDINSILEKEGEISLSANYKSIFTKTLVMTIATAFEEKVKDLIHSAFNTSENIMLKEFINNKGLKRQYHTLFNWENKNANSFFSLFGQDFKKFMEDKVKENKEFDSSIVSFLEIGNQRNKLAHLNFYLTSIELTPNEVINHFQKANVFISTLRKYSEEFLSLREKNVA</sequence>
<dbReference type="Pfam" id="PF18735">
    <property type="entry name" value="HEPN_RiboL-PSP"/>
    <property type="match status" value="1"/>
</dbReference>
<dbReference type="AlphaFoldDB" id="M6Q5N5"/>
<keyword evidence="3" id="KW-1185">Reference proteome</keyword>